<name>A0A8S5RVK8_9CAUD</name>
<protein>
    <submittedName>
        <fullName evidence="1">PhoU-like phosphate regulatory protein, Putative PhoU-like phosphate regulatory</fullName>
    </submittedName>
</protein>
<organism evidence="1">
    <name type="scientific">Siphoviridae sp. ctHip2</name>
    <dbReference type="NCBI Taxonomy" id="2827830"/>
    <lineage>
        <taxon>Viruses</taxon>
        <taxon>Duplodnaviria</taxon>
        <taxon>Heunggongvirae</taxon>
        <taxon>Uroviricota</taxon>
        <taxon>Caudoviricetes</taxon>
    </lineage>
</organism>
<evidence type="ECO:0000313" key="1">
    <source>
        <dbReference type="EMBL" id="DAF42656.1"/>
    </source>
</evidence>
<reference evidence="1" key="1">
    <citation type="journal article" date="2021" name="Proc. Natl. Acad. Sci. U.S.A.">
        <title>A Catalog of Tens of Thousands of Viruses from Human Metagenomes Reveals Hidden Associations with Chronic Diseases.</title>
        <authorList>
            <person name="Tisza M.J."/>
            <person name="Buck C.B."/>
        </authorList>
    </citation>
    <scope>NUCLEOTIDE SEQUENCE</scope>
    <source>
        <strain evidence="1">CtHip2</strain>
    </source>
</reference>
<sequence>MKNFIFMCLRIKDYQFLSIFIKIKKIAFATFFF</sequence>
<dbReference type="EMBL" id="BK032497">
    <property type="protein sequence ID" value="DAF42656.1"/>
    <property type="molecule type" value="Genomic_DNA"/>
</dbReference>
<accession>A0A8S5RVK8</accession>
<proteinExistence type="predicted"/>